<dbReference type="CDD" id="cd11040">
    <property type="entry name" value="CYP7_CYP8-like"/>
    <property type="match status" value="2"/>
</dbReference>
<keyword evidence="3" id="KW-0479">Metal-binding</keyword>
<evidence type="ECO:0000256" key="5">
    <source>
        <dbReference type="ARBA" id="ARBA00023221"/>
    </source>
</evidence>
<dbReference type="InterPro" id="IPR036396">
    <property type="entry name" value="Cyt_P450_sf"/>
</dbReference>
<reference evidence="7" key="1">
    <citation type="submission" date="2022-11" db="EMBL/GenBank/DDBJ databases">
        <title>Centuries of genome instability and evolution in soft-shell clam transmissible cancer (bioRxiv).</title>
        <authorList>
            <person name="Hart S.F.M."/>
            <person name="Yonemitsu M.A."/>
            <person name="Giersch R.M."/>
            <person name="Beal B.F."/>
            <person name="Arriagada G."/>
            <person name="Davis B.W."/>
            <person name="Ostrander E.A."/>
            <person name="Goff S.P."/>
            <person name="Metzger M.J."/>
        </authorList>
    </citation>
    <scope>NUCLEOTIDE SEQUENCE</scope>
    <source>
        <strain evidence="7">MELC-2E11</strain>
        <tissue evidence="7">Siphon/mantle</tissue>
    </source>
</reference>
<evidence type="ECO:0000256" key="4">
    <source>
        <dbReference type="ARBA" id="ARBA00023004"/>
    </source>
</evidence>
<sequence>MRLFLAQDNSPAFCKQSADIPKKMIAVSIYLAVLAVILVAAYIKLFARKRKNGEPFIVPGHFLWGNGKDFAENAVDFIHKSTERFGKVFTIRLLNQHLTIVNDPHSYERMCKEKSFDFEAIQKQVNNNVFNFQLCDSKKMIKEASKKVKGQHMFANMHSFAKNLTEAFDDSFDSDVSEDDWCTDGLRSFGSKTMFRAIFRTIFGKEAKGDVFEPSNVYRNFDLFHKYFNFLWLGLPIKLFPKAGKALDVLAQMPCSDDILNRDDVSEYIKYSTQFMKANGQTESDVIGHNLVFLHVNYNTFRVAFWLIYYLTKYPEALEALKNEIDETIEAKAEWYGSDEEIGITMQDLDSMPVLNSILNETIRYTSGVFMVRAVTKDTVFETEDGEKYSLRAGDRVAMYPPAIHKDPEIFENPLEFKYDRFIDAKFSKNGREVKNPLLAFGSLCPGKKLAMTQAKWFILNLAHNFEFTTSNSDTCEPDVHYHGHEILPPSNDVPIEKNGEPFIVPGHFLWGNGKDFAENAVNFIHKSTERFGKVFTIRLLNQHLTIVNDPHSYERMCKEKSFDFEAIQKQVNNNVFNFQLCDSKKMIKEASKKVKGQLMFANMHSFAKNLTEAFDDSFDSNVSEDDWCTDGLRSFGSKTMFRAIFRTIFGKEAKGDVFEPSNVYRNFDLFHKYFNFLWLGLPIKLFPKAGKALDVLAQMPCSDDILNRDDVSEYIKYSTQFMKANGQTESDIIGHNLVFLHVNYNTFRVAFWLIYYLTKYPEALEALKNEIDETIEANVELCGSDEEIGITMQDLDSMLVLNSILNETIRYTSGVFMVRAVTNDTVFETEDGEKYSLRAGDRVAMYPPAIHKDPEIFENPLEFKYDRFIDAKFCKNGREVKNPLLAFGSLCPGKKLAMTQAKWFILNLAHDFDFTTSNSDTCEPDVHYHGHEILPPSNDVPIEYKRRNNRRRLSFVQ</sequence>
<name>A0ABY7FN58_MYAAR</name>
<dbReference type="PRINTS" id="PR00465">
    <property type="entry name" value="EP450IV"/>
</dbReference>
<dbReference type="Gene3D" id="1.10.630.10">
    <property type="entry name" value="Cytochrome P450"/>
    <property type="match status" value="2"/>
</dbReference>
<keyword evidence="6" id="KW-0812">Transmembrane</keyword>
<organism evidence="7 8">
    <name type="scientific">Mya arenaria</name>
    <name type="common">Soft-shell clam</name>
    <dbReference type="NCBI Taxonomy" id="6604"/>
    <lineage>
        <taxon>Eukaryota</taxon>
        <taxon>Metazoa</taxon>
        <taxon>Spiralia</taxon>
        <taxon>Lophotrochozoa</taxon>
        <taxon>Mollusca</taxon>
        <taxon>Bivalvia</taxon>
        <taxon>Autobranchia</taxon>
        <taxon>Heteroconchia</taxon>
        <taxon>Euheterodonta</taxon>
        <taxon>Imparidentia</taxon>
        <taxon>Neoheterodontei</taxon>
        <taxon>Myida</taxon>
        <taxon>Myoidea</taxon>
        <taxon>Myidae</taxon>
        <taxon>Mya</taxon>
    </lineage>
</organism>
<evidence type="ECO:0000256" key="1">
    <source>
        <dbReference type="ARBA" id="ARBA00010617"/>
    </source>
</evidence>
<dbReference type="InterPro" id="IPR002403">
    <property type="entry name" value="Cyt_P450_E_grp-IV"/>
</dbReference>
<keyword evidence="2" id="KW-0349">Heme</keyword>
<dbReference type="PANTHER" id="PTHR24304:SF4">
    <property type="entry name" value="CYTOCHROME P450"/>
    <property type="match status" value="1"/>
</dbReference>
<keyword evidence="6" id="KW-0472">Membrane</keyword>
<dbReference type="PANTHER" id="PTHR24304">
    <property type="entry name" value="CYTOCHROME P450 FAMILY 7"/>
    <property type="match status" value="1"/>
</dbReference>
<feature type="transmembrane region" description="Helical" evidence="6">
    <location>
        <begin position="25"/>
        <end position="43"/>
    </location>
</feature>
<proteinExistence type="inferred from homology"/>
<accession>A0ABY7FN58</accession>
<keyword evidence="4" id="KW-0408">Iron</keyword>
<evidence type="ECO:0000313" key="7">
    <source>
        <dbReference type="EMBL" id="WAR22118.1"/>
    </source>
</evidence>
<keyword evidence="5" id="KW-0753">Steroid metabolism</keyword>
<dbReference type="SUPFAM" id="SSF48264">
    <property type="entry name" value="Cytochrome P450"/>
    <property type="match status" value="2"/>
</dbReference>
<dbReference type="InterPro" id="IPR001128">
    <property type="entry name" value="Cyt_P450"/>
</dbReference>
<evidence type="ECO:0000256" key="6">
    <source>
        <dbReference type="SAM" id="Phobius"/>
    </source>
</evidence>
<keyword evidence="6" id="KW-1133">Transmembrane helix</keyword>
<evidence type="ECO:0000256" key="3">
    <source>
        <dbReference type="ARBA" id="ARBA00022723"/>
    </source>
</evidence>
<evidence type="ECO:0000313" key="8">
    <source>
        <dbReference type="Proteomes" id="UP001164746"/>
    </source>
</evidence>
<keyword evidence="8" id="KW-1185">Reference proteome</keyword>
<dbReference type="EMBL" id="CP111023">
    <property type="protein sequence ID" value="WAR22118.1"/>
    <property type="molecule type" value="Genomic_DNA"/>
</dbReference>
<keyword evidence="5" id="KW-0443">Lipid metabolism</keyword>
<dbReference type="Proteomes" id="UP001164746">
    <property type="component" value="Chromosome 12"/>
</dbReference>
<protein>
    <submittedName>
        <fullName evidence="7">CP7A1-like protein</fullName>
    </submittedName>
</protein>
<evidence type="ECO:0000256" key="2">
    <source>
        <dbReference type="ARBA" id="ARBA00022617"/>
    </source>
</evidence>
<gene>
    <name evidence="7" type="ORF">MAR_016092</name>
</gene>
<dbReference type="InterPro" id="IPR050529">
    <property type="entry name" value="CYP450_sterol_14alpha_dmase"/>
</dbReference>
<dbReference type="Pfam" id="PF00067">
    <property type="entry name" value="p450"/>
    <property type="match status" value="2"/>
</dbReference>
<comment type="similarity">
    <text evidence="1">Belongs to the cytochrome P450 family.</text>
</comment>